<evidence type="ECO:0000313" key="2">
    <source>
        <dbReference type="Proteomes" id="UP001234880"/>
    </source>
</evidence>
<proteinExistence type="predicted"/>
<reference evidence="1 2" key="1">
    <citation type="submission" date="2023-07" db="EMBL/GenBank/DDBJ databases">
        <title>Sequencing the genomes of 1000 actinobacteria strains.</title>
        <authorList>
            <person name="Klenk H.-P."/>
        </authorList>
    </citation>
    <scope>NUCLEOTIDE SEQUENCE [LARGE SCALE GENOMIC DNA]</scope>
    <source>
        <strain evidence="1 2">DSM 41600</strain>
    </source>
</reference>
<evidence type="ECO:0000313" key="1">
    <source>
        <dbReference type="EMBL" id="MDP9613248.1"/>
    </source>
</evidence>
<sequence length="50" mass="5088">MGDQVPAPAVLVIDEQVPAPAVLVTDEQVSGAGTDHDGRGHLFGHVAAEL</sequence>
<dbReference type="Proteomes" id="UP001234880">
    <property type="component" value="Unassembled WGS sequence"/>
</dbReference>
<dbReference type="EMBL" id="JAURUE010000002">
    <property type="protein sequence ID" value="MDP9613248.1"/>
    <property type="molecule type" value="Genomic_DNA"/>
</dbReference>
<evidence type="ECO:0008006" key="3">
    <source>
        <dbReference type="Google" id="ProtNLM"/>
    </source>
</evidence>
<gene>
    <name evidence="1" type="ORF">JOF35_005586</name>
</gene>
<accession>A0ABT9KXR4</accession>
<dbReference type="RefSeq" id="WP_220047894.1">
    <property type="nucleotide sequence ID" value="NZ_JAURUE010000002.1"/>
</dbReference>
<organism evidence="1 2">
    <name type="scientific">Streptomyces demainii</name>
    <dbReference type="NCBI Taxonomy" id="588122"/>
    <lineage>
        <taxon>Bacteria</taxon>
        <taxon>Bacillati</taxon>
        <taxon>Actinomycetota</taxon>
        <taxon>Actinomycetes</taxon>
        <taxon>Kitasatosporales</taxon>
        <taxon>Streptomycetaceae</taxon>
        <taxon>Streptomyces</taxon>
    </lineage>
</organism>
<protein>
    <recommendedName>
        <fullName evidence="3">Transposase</fullName>
    </recommendedName>
</protein>
<name>A0ABT9KXR4_9ACTN</name>
<keyword evidence="2" id="KW-1185">Reference proteome</keyword>
<comment type="caution">
    <text evidence="1">The sequence shown here is derived from an EMBL/GenBank/DDBJ whole genome shotgun (WGS) entry which is preliminary data.</text>
</comment>